<evidence type="ECO:0000313" key="2">
    <source>
        <dbReference type="EMBL" id="EFH44303.1"/>
    </source>
</evidence>
<dbReference type="AlphaFoldDB" id="D7M9G5"/>
<dbReference type="Gramene" id="fgenesh1_pm.C_scaffold_7001984">
    <property type="protein sequence ID" value="fgenesh1_pm.C_scaffold_7001984"/>
    <property type="gene ID" value="fgenesh1_pm.C_scaffold_7001984"/>
</dbReference>
<accession>D7M9G5</accession>
<feature type="signal peptide" evidence="1">
    <location>
        <begin position="1"/>
        <end position="22"/>
    </location>
</feature>
<dbReference type="HOGENOM" id="CLU_184730_0_0_1"/>
<protein>
    <submittedName>
        <fullName evidence="2">Uncharacterized protein</fullName>
    </submittedName>
</protein>
<organism evidence="3">
    <name type="scientific">Arabidopsis lyrata subsp. lyrata</name>
    <name type="common">Lyre-leaved rock-cress</name>
    <dbReference type="NCBI Taxonomy" id="81972"/>
    <lineage>
        <taxon>Eukaryota</taxon>
        <taxon>Viridiplantae</taxon>
        <taxon>Streptophyta</taxon>
        <taxon>Embryophyta</taxon>
        <taxon>Tracheophyta</taxon>
        <taxon>Spermatophyta</taxon>
        <taxon>Magnoliopsida</taxon>
        <taxon>eudicotyledons</taxon>
        <taxon>Gunneridae</taxon>
        <taxon>Pentapetalae</taxon>
        <taxon>rosids</taxon>
        <taxon>malvids</taxon>
        <taxon>Brassicales</taxon>
        <taxon>Brassicaceae</taxon>
        <taxon>Camelineae</taxon>
        <taxon>Arabidopsis</taxon>
    </lineage>
</organism>
<evidence type="ECO:0000313" key="3">
    <source>
        <dbReference type="Proteomes" id="UP000008694"/>
    </source>
</evidence>
<proteinExistence type="predicted"/>
<evidence type="ECO:0000256" key="1">
    <source>
        <dbReference type="SAM" id="SignalP"/>
    </source>
</evidence>
<name>D7M9G5_ARALL</name>
<dbReference type="EMBL" id="GL348719">
    <property type="protein sequence ID" value="EFH44303.1"/>
    <property type="molecule type" value="Genomic_DNA"/>
</dbReference>
<sequence length="95" mass="10704">MQKAASIFIGLLLFSTCTQILAQSCKNASDCTNLNCATKIKCEQNKCQCLNERYVRAISLKTRCNVQSCIDLCKSKGEVIYVCVSYRCYCRKPPM</sequence>
<keyword evidence="3" id="KW-1185">Reference proteome</keyword>
<feature type="chain" id="PRO_5003102892" evidence="1">
    <location>
        <begin position="23"/>
        <end position="95"/>
    </location>
</feature>
<dbReference type="PROSITE" id="PS51257">
    <property type="entry name" value="PROKAR_LIPOPROTEIN"/>
    <property type="match status" value="1"/>
</dbReference>
<dbReference type="Proteomes" id="UP000008694">
    <property type="component" value="Unassembled WGS sequence"/>
</dbReference>
<keyword evidence="1" id="KW-0732">Signal</keyword>
<reference evidence="3" key="1">
    <citation type="journal article" date="2011" name="Nat. Genet.">
        <title>The Arabidopsis lyrata genome sequence and the basis of rapid genome size change.</title>
        <authorList>
            <person name="Hu T.T."/>
            <person name="Pattyn P."/>
            <person name="Bakker E.G."/>
            <person name="Cao J."/>
            <person name="Cheng J.-F."/>
            <person name="Clark R.M."/>
            <person name="Fahlgren N."/>
            <person name="Fawcett J.A."/>
            <person name="Grimwood J."/>
            <person name="Gundlach H."/>
            <person name="Haberer G."/>
            <person name="Hollister J.D."/>
            <person name="Ossowski S."/>
            <person name="Ottilar R.P."/>
            <person name="Salamov A.A."/>
            <person name="Schneeberger K."/>
            <person name="Spannagl M."/>
            <person name="Wang X."/>
            <person name="Yang L."/>
            <person name="Nasrallah M.E."/>
            <person name="Bergelson J."/>
            <person name="Carrington J.C."/>
            <person name="Gaut B.S."/>
            <person name="Schmutz J."/>
            <person name="Mayer K.F.X."/>
            <person name="Van de Peer Y."/>
            <person name="Grigoriev I.V."/>
            <person name="Nordborg M."/>
            <person name="Weigel D."/>
            <person name="Guo Y.-L."/>
        </authorList>
    </citation>
    <scope>NUCLEOTIDE SEQUENCE [LARGE SCALE GENOMIC DNA]</scope>
    <source>
        <strain evidence="3">cv. MN47</strain>
    </source>
</reference>
<gene>
    <name evidence="2" type="ORF">ARALYDRAFT_329757</name>
</gene>